<proteinExistence type="predicted"/>
<feature type="domain" description="RRM" evidence="2">
    <location>
        <begin position="17"/>
        <end position="86"/>
    </location>
</feature>
<sequence length="86" mass="9375">MGGSASSGGGGNYEVSRIILIKNLPVDYTWQIVSDRVQQFGDLESVEMITPGVAKVRFVQLKDAERAKAALQGTTVEGRMINIEYL</sequence>
<dbReference type="Gene3D" id="3.30.70.330">
    <property type="match status" value="1"/>
</dbReference>
<gene>
    <name evidence="3" type="ORF">MENT_LOCUS1200</name>
</gene>
<dbReference type="Proteomes" id="UP000580250">
    <property type="component" value="Unassembled WGS sequence"/>
</dbReference>
<dbReference type="InterPro" id="IPR000504">
    <property type="entry name" value="RRM_dom"/>
</dbReference>
<dbReference type="SMART" id="SM00360">
    <property type="entry name" value="RRM"/>
    <property type="match status" value="1"/>
</dbReference>
<dbReference type="PROSITE" id="PS50102">
    <property type="entry name" value="RRM"/>
    <property type="match status" value="1"/>
</dbReference>
<evidence type="ECO:0000259" key="2">
    <source>
        <dbReference type="PROSITE" id="PS50102"/>
    </source>
</evidence>
<comment type="caution">
    <text evidence="3">The sequence shown here is derived from an EMBL/GenBank/DDBJ whole genome shotgun (WGS) entry which is preliminary data.</text>
</comment>
<dbReference type="InterPro" id="IPR012677">
    <property type="entry name" value="Nucleotide-bd_a/b_plait_sf"/>
</dbReference>
<name>A0A6V7TK44_MELEN</name>
<dbReference type="SUPFAM" id="SSF54928">
    <property type="entry name" value="RNA-binding domain, RBD"/>
    <property type="match status" value="1"/>
</dbReference>
<protein>
    <recommendedName>
        <fullName evidence="2">RRM domain-containing protein</fullName>
    </recommendedName>
</protein>
<dbReference type="InterPro" id="IPR035979">
    <property type="entry name" value="RBD_domain_sf"/>
</dbReference>
<dbReference type="AlphaFoldDB" id="A0A6V7TK44"/>
<dbReference type="EMBL" id="CAJEWN010000004">
    <property type="protein sequence ID" value="CAD2125664.1"/>
    <property type="molecule type" value="Genomic_DNA"/>
</dbReference>
<evidence type="ECO:0000313" key="4">
    <source>
        <dbReference type="Proteomes" id="UP000580250"/>
    </source>
</evidence>
<organism evidence="3 4">
    <name type="scientific">Meloidogyne enterolobii</name>
    <name type="common">Root-knot nematode worm</name>
    <name type="synonym">Meloidogyne mayaguensis</name>
    <dbReference type="NCBI Taxonomy" id="390850"/>
    <lineage>
        <taxon>Eukaryota</taxon>
        <taxon>Metazoa</taxon>
        <taxon>Ecdysozoa</taxon>
        <taxon>Nematoda</taxon>
        <taxon>Chromadorea</taxon>
        <taxon>Rhabditida</taxon>
        <taxon>Tylenchina</taxon>
        <taxon>Tylenchomorpha</taxon>
        <taxon>Tylenchoidea</taxon>
        <taxon>Meloidogynidae</taxon>
        <taxon>Meloidogyninae</taxon>
        <taxon>Meloidogyne</taxon>
    </lineage>
</organism>
<evidence type="ECO:0000313" key="3">
    <source>
        <dbReference type="EMBL" id="CAD2125664.1"/>
    </source>
</evidence>
<dbReference type="GO" id="GO:0003723">
    <property type="term" value="F:RNA binding"/>
    <property type="evidence" value="ECO:0007669"/>
    <property type="project" value="UniProtKB-UniRule"/>
</dbReference>
<dbReference type="OrthoDB" id="610462at2759"/>
<reference evidence="3 4" key="1">
    <citation type="submission" date="2020-08" db="EMBL/GenBank/DDBJ databases">
        <authorList>
            <person name="Koutsovoulos G."/>
            <person name="Danchin GJ E."/>
        </authorList>
    </citation>
    <scope>NUCLEOTIDE SEQUENCE [LARGE SCALE GENOMIC DNA]</scope>
</reference>
<keyword evidence="1" id="KW-0694">RNA-binding</keyword>
<evidence type="ECO:0000256" key="1">
    <source>
        <dbReference type="PROSITE-ProRule" id="PRU00176"/>
    </source>
</evidence>
<dbReference type="Pfam" id="PF00076">
    <property type="entry name" value="RRM_1"/>
    <property type="match status" value="1"/>
</dbReference>
<accession>A0A6V7TK44</accession>
<dbReference type="CDD" id="cd00590">
    <property type="entry name" value="RRM_SF"/>
    <property type="match status" value="1"/>
</dbReference>